<dbReference type="PANTHER" id="PTHR46825:SF9">
    <property type="entry name" value="BETA-LACTAMASE-RELATED DOMAIN-CONTAINING PROTEIN"/>
    <property type="match status" value="1"/>
</dbReference>
<dbReference type="InterPro" id="IPR050491">
    <property type="entry name" value="AmpC-like"/>
</dbReference>
<dbReference type="PANTHER" id="PTHR46825">
    <property type="entry name" value="D-ALANYL-D-ALANINE-CARBOXYPEPTIDASE/ENDOPEPTIDASE AMPH"/>
    <property type="match status" value="1"/>
</dbReference>
<keyword evidence="1" id="KW-0732">Signal</keyword>
<evidence type="ECO:0000256" key="1">
    <source>
        <dbReference type="SAM" id="SignalP"/>
    </source>
</evidence>
<dbReference type="RefSeq" id="WP_249867622.1">
    <property type="nucleotide sequence ID" value="NZ_JAMGBC010000001.1"/>
</dbReference>
<feature type="domain" description="Beta-lactamase-related" evidence="2">
    <location>
        <begin position="166"/>
        <end position="479"/>
    </location>
</feature>
<dbReference type="EMBL" id="JAMGBC010000001">
    <property type="protein sequence ID" value="MCL6678681.1"/>
    <property type="molecule type" value="Genomic_DNA"/>
</dbReference>
<accession>A0ABT0REK6</accession>
<sequence>MRKSILIAAALATIAVPCVAQVSSRVSTAAATPARAATDATLGAINGSHEARAALVASAFSAKALQNGNAESRLKWLDRIATDSGGLTVVSSSPQGDRMVEAIVRTNHGGKFGKLVVFTSKAEPGKISDIFLLAARDPAKVRAEAWPTAALPLSRIASEIQKHAASLAAEDSFSGVVLVAKGDRVVVNRAYGLADQEWKVPNRTDTLFHMASVGKMFTAAAILKLAREGQLSLDDSLAKWVPEYPHPEAAKITLKQLLTHSAGIGEWDGRQVRGEKSGAELAATMTEPLQFEPGARFAYSNAGFVLLQAVIEKATGNSFADALQHLVFAPAGMKRTGLWPVTAIVPNRATGYLRPPEDPLGLGPRYSNEQFLGYDGNGSGGEYSTATDMLAFNRAVATGKLLGKDLTAEMLTPRIDFAGAQRPSKYGYGVDLGTCSGHATFGHGGGGPNSGVSSVDYYVPDSGWSIIVLSNYDPPAAEDLAYSICEFVASR</sequence>
<feature type="signal peptide" evidence="1">
    <location>
        <begin position="1"/>
        <end position="20"/>
    </location>
</feature>
<dbReference type="Pfam" id="PF00144">
    <property type="entry name" value="Beta-lactamase"/>
    <property type="match status" value="1"/>
</dbReference>
<dbReference type="Proteomes" id="UP001165343">
    <property type="component" value="Unassembled WGS sequence"/>
</dbReference>
<organism evidence="3 4">
    <name type="scientific">Sphingomonas anseongensis</name>
    <dbReference type="NCBI Taxonomy" id="2908207"/>
    <lineage>
        <taxon>Bacteria</taxon>
        <taxon>Pseudomonadati</taxon>
        <taxon>Pseudomonadota</taxon>
        <taxon>Alphaproteobacteria</taxon>
        <taxon>Sphingomonadales</taxon>
        <taxon>Sphingomonadaceae</taxon>
        <taxon>Sphingomonas</taxon>
    </lineage>
</organism>
<dbReference type="SUPFAM" id="SSF56601">
    <property type="entry name" value="beta-lactamase/transpeptidase-like"/>
    <property type="match status" value="1"/>
</dbReference>
<protein>
    <submittedName>
        <fullName evidence="3">Beta-lactamase family protein</fullName>
    </submittedName>
</protein>
<keyword evidence="4" id="KW-1185">Reference proteome</keyword>
<evidence type="ECO:0000313" key="3">
    <source>
        <dbReference type="EMBL" id="MCL6678681.1"/>
    </source>
</evidence>
<dbReference type="InterPro" id="IPR001466">
    <property type="entry name" value="Beta-lactam-related"/>
</dbReference>
<proteinExistence type="predicted"/>
<comment type="caution">
    <text evidence="3">The sequence shown here is derived from an EMBL/GenBank/DDBJ whole genome shotgun (WGS) entry which is preliminary data.</text>
</comment>
<reference evidence="3" key="1">
    <citation type="submission" date="2022-05" db="EMBL/GenBank/DDBJ databases">
        <authorList>
            <person name="Jo J.-H."/>
            <person name="Im W.-T."/>
        </authorList>
    </citation>
    <scope>NUCLEOTIDE SEQUENCE</scope>
    <source>
        <strain evidence="3">RG327</strain>
    </source>
</reference>
<evidence type="ECO:0000259" key="2">
    <source>
        <dbReference type="Pfam" id="PF00144"/>
    </source>
</evidence>
<dbReference type="Gene3D" id="3.40.710.10">
    <property type="entry name" value="DD-peptidase/beta-lactamase superfamily"/>
    <property type="match status" value="1"/>
</dbReference>
<evidence type="ECO:0000313" key="4">
    <source>
        <dbReference type="Proteomes" id="UP001165343"/>
    </source>
</evidence>
<gene>
    <name evidence="3" type="ORF">LZ519_05020</name>
</gene>
<name>A0ABT0REK6_9SPHN</name>
<dbReference type="InterPro" id="IPR012338">
    <property type="entry name" value="Beta-lactam/transpept-like"/>
</dbReference>
<dbReference type="InterPro" id="IPR023650">
    <property type="entry name" value="Beta-lactam_class-A_AS"/>
</dbReference>
<dbReference type="PROSITE" id="PS00146">
    <property type="entry name" value="BETA_LACTAMASE_A"/>
    <property type="match status" value="1"/>
</dbReference>
<feature type="chain" id="PRO_5045326393" evidence="1">
    <location>
        <begin position="21"/>
        <end position="491"/>
    </location>
</feature>